<sequence>MVDLWIKLLITTLCLQIIPCKFEINVQVENNTTALSNISSNVTAIANPIKSLSLHLCPSARAANNSGINSTGLQNNSEITHDIPIAQLIPPSHELKSISINFDAKCLSKLNPLLIGKTETEKISRIEMTDKQRENTQTEQILKTTPWDNLNGKKYTEKNGKRIDDTWRRGVGERDGQTWKCDRSTPTEKDSTNHSRTTGRIDDTWRRGVGERDGQTWKCDRSTPTEKDSTNHSRTTGRIDDTWRRGVGERDGQTWKCDRSTPTEKDSTNHSRTTGRIDDTWRRGVGERDGQTWKCDRSTPTEKDSTNHSRTTG</sequence>
<evidence type="ECO:0000313" key="3">
    <source>
        <dbReference type="Proteomes" id="UP000050790"/>
    </source>
</evidence>
<evidence type="ECO:0000313" key="4">
    <source>
        <dbReference type="WBParaSite" id="SMRG1_66600.1"/>
    </source>
</evidence>
<reference evidence="4" key="1">
    <citation type="submission" date="2023-11" db="UniProtKB">
        <authorList>
            <consortium name="WormBaseParasite"/>
        </authorList>
    </citation>
    <scope>IDENTIFICATION</scope>
</reference>
<evidence type="ECO:0000256" key="2">
    <source>
        <dbReference type="SAM" id="SignalP"/>
    </source>
</evidence>
<feature type="chain" id="PRO_5041698393" evidence="2">
    <location>
        <begin position="17"/>
        <end position="313"/>
    </location>
</feature>
<feature type="region of interest" description="Disordered" evidence="1">
    <location>
        <begin position="126"/>
        <end position="313"/>
    </location>
</feature>
<feature type="compositionally biased region" description="Basic and acidic residues" evidence="1">
    <location>
        <begin position="154"/>
        <end position="307"/>
    </location>
</feature>
<dbReference type="Proteomes" id="UP000050790">
    <property type="component" value="Unassembled WGS sequence"/>
</dbReference>
<protein>
    <submittedName>
        <fullName evidence="4">Uncharacterized protein</fullName>
    </submittedName>
</protein>
<feature type="compositionally biased region" description="Basic and acidic residues" evidence="1">
    <location>
        <begin position="126"/>
        <end position="136"/>
    </location>
</feature>
<proteinExistence type="predicted"/>
<feature type="signal peptide" evidence="2">
    <location>
        <begin position="1"/>
        <end position="16"/>
    </location>
</feature>
<dbReference type="AlphaFoldDB" id="A0AA85A6G3"/>
<keyword evidence="2" id="KW-0732">Signal</keyword>
<feature type="compositionally biased region" description="Polar residues" evidence="1">
    <location>
        <begin position="137"/>
        <end position="148"/>
    </location>
</feature>
<dbReference type="WBParaSite" id="SMRG1_66600.1">
    <property type="protein sequence ID" value="SMRG1_66600.1"/>
    <property type="gene ID" value="SMRG1_66600"/>
</dbReference>
<name>A0AA85A6G3_9TREM</name>
<evidence type="ECO:0000256" key="1">
    <source>
        <dbReference type="SAM" id="MobiDB-lite"/>
    </source>
</evidence>
<accession>A0AA85A6G3</accession>
<organism evidence="3 4">
    <name type="scientific">Schistosoma margrebowiei</name>
    <dbReference type="NCBI Taxonomy" id="48269"/>
    <lineage>
        <taxon>Eukaryota</taxon>
        <taxon>Metazoa</taxon>
        <taxon>Spiralia</taxon>
        <taxon>Lophotrochozoa</taxon>
        <taxon>Platyhelminthes</taxon>
        <taxon>Trematoda</taxon>
        <taxon>Digenea</taxon>
        <taxon>Strigeidida</taxon>
        <taxon>Schistosomatoidea</taxon>
        <taxon>Schistosomatidae</taxon>
        <taxon>Schistosoma</taxon>
    </lineage>
</organism>